<evidence type="ECO:0008006" key="5">
    <source>
        <dbReference type="Google" id="ProtNLM"/>
    </source>
</evidence>
<dbReference type="EMBL" id="FOND01000006">
    <property type="protein sequence ID" value="SFE85536.1"/>
    <property type="molecule type" value="Genomic_DNA"/>
</dbReference>
<name>A0A1I2DYJ3_9ACTN</name>
<keyword evidence="1" id="KW-0175">Coiled coil</keyword>
<evidence type="ECO:0000256" key="1">
    <source>
        <dbReference type="SAM" id="Coils"/>
    </source>
</evidence>
<feature type="compositionally biased region" description="Basic and acidic residues" evidence="2">
    <location>
        <begin position="317"/>
        <end position="330"/>
    </location>
</feature>
<dbReference type="RefSeq" id="WP_092196897.1">
    <property type="nucleotide sequence ID" value="NZ_FOND01000006.1"/>
</dbReference>
<organism evidence="3 4">
    <name type="scientific">Blastococcus tunisiensis</name>
    <dbReference type="NCBI Taxonomy" id="1798228"/>
    <lineage>
        <taxon>Bacteria</taxon>
        <taxon>Bacillati</taxon>
        <taxon>Actinomycetota</taxon>
        <taxon>Actinomycetes</taxon>
        <taxon>Geodermatophilales</taxon>
        <taxon>Geodermatophilaceae</taxon>
        <taxon>Blastococcus</taxon>
    </lineage>
</organism>
<sequence length="345" mass="37668">MSIELHVGGEVDRPGTGPVEAGGQDRERPHVSGDLPTVLGTGPMFRRAVAGYDRFQVDTYVQWAEDELATADREREHLLAGHLRTQAELDEARELLAHSSGGGEFLQLSRRIGSMLASAADQADGMHTEARAERAAAAAEAARMAAHADDLVRGARTEADRLVADAAARAQQMSAAADRVVADAERSRREAHEEIAERLAAVRRTEQRAAEAAQLLRQRAIEEAAAGRRDARAEIVRMLELAREERRRADAEAAGLRERLDRDAAARRTALAAEVADLEHRRDTLWADLETETETDPLPAPSPTHLVPVRALLERIQDRLGRQVPPRREATAPPAGARGRQRTAA</sequence>
<gene>
    <name evidence="3" type="ORF">SAMN05216574_106174</name>
</gene>
<feature type="coiled-coil region" evidence="1">
    <location>
        <begin position="228"/>
        <end position="259"/>
    </location>
</feature>
<protein>
    <recommendedName>
        <fullName evidence="5">DivIVA protein</fullName>
    </recommendedName>
</protein>
<reference evidence="4" key="1">
    <citation type="submission" date="2016-10" db="EMBL/GenBank/DDBJ databases">
        <authorList>
            <person name="Varghese N."/>
            <person name="Submissions S."/>
        </authorList>
    </citation>
    <scope>NUCLEOTIDE SEQUENCE [LARGE SCALE GENOMIC DNA]</scope>
    <source>
        <strain evidence="4">DSM 46838</strain>
    </source>
</reference>
<evidence type="ECO:0000313" key="4">
    <source>
        <dbReference type="Proteomes" id="UP000198589"/>
    </source>
</evidence>
<feature type="region of interest" description="Disordered" evidence="2">
    <location>
        <begin position="317"/>
        <end position="345"/>
    </location>
</feature>
<evidence type="ECO:0000256" key="2">
    <source>
        <dbReference type="SAM" id="MobiDB-lite"/>
    </source>
</evidence>
<dbReference type="OrthoDB" id="5198219at2"/>
<feature type="region of interest" description="Disordered" evidence="2">
    <location>
        <begin position="1"/>
        <end position="38"/>
    </location>
</feature>
<accession>A0A1I2DYJ3</accession>
<keyword evidence="4" id="KW-1185">Reference proteome</keyword>
<dbReference type="AlphaFoldDB" id="A0A1I2DYJ3"/>
<dbReference type="Proteomes" id="UP000198589">
    <property type="component" value="Unassembled WGS sequence"/>
</dbReference>
<evidence type="ECO:0000313" key="3">
    <source>
        <dbReference type="EMBL" id="SFE85536.1"/>
    </source>
</evidence>
<dbReference type="STRING" id="1798228.SAMN05216574_106174"/>
<proteinExistence type="predicted"/>